<dbReference type="Gene3D" id="1.10.10.10">
    <property type="entry name" value="Winged helix-like DNA-binding domain superfamily/Winged helix DNA-binding domain"/>
    <property type="match status" value="1"/>
</dbReference>
<dbReference type="EMBL" id="CP012332">
    <property type="protein sequence ID" value="AKU90194.1"/>
    <property type="molecule type" value="Genomic_DNA"/>
</dbReference>
<sequence>MEEIFHPAERESPTAPIAEAQNIALSTALESGPSSPRAVAERVSSAAACDLVVAADLDAPFIGPGSVFGKGIADEAAWRTAIRVAAAVANAAPRPRGEGWSSSLAELTGGRGDAAILGQARSVIVILRAEGGRPRTLVVAARKEADFGDAERRAMTAAAARPEARDPVIVAALEAVASRTGVPLGLLHSGKLMWAAGPLWRALGLEGGARLGRAFAHGGAPAAAMRLEDAAKTTGPGADLDVTSLPGELQLLQATRPADVARSARLDELGRRWRLSPAERAELQHLMLGLSCKEAAARLSVSPETIRGRRKQIYRKARVGGAGPLRALLDGVTEDEEPAPAQSAASA</sequence>
<accession>A0A0K1PAQ1</accession>
<proteinExistence type="predicted"/>
<dbReference type="STRING" id="1391653.AKJ08_0581"/>
<gene>
    <name evidence="3" type="ORF">AKJ08_0581</name>
</gene>
<reference evidence="3 4" key="1">
    <citation type="submission" date="2015-08" db="EMBL/GenBank/DDBJ databases">
        <authorList>
            <person name="Babu N.S."/>
            <person name="Beckwith C.J."/>
            <person name="Beseler K.G."/>
            <person name="Brison A."/>
            <person name="Carone J.V."/>
            <person name="Caskin T.P."/>
            <person name="Diamond M."/>
            <person name="Durham M.E."/>
            <person name="Foxe J.M."/>
            <person name="Go M."/>
            <person name="Henderson B.A."/>
            <person name="Jones I.B."/>
            <person name="McGettigan J.A."/>
            <person name="Micheletti S.J."/>
            <person name="Nasrallah M.E."/>
            <person name="Ortiz D."/>
            <person name="Piller C.R."/>
            <person name="Privatt S.R."/>
            <person name="Schneider S.L."/>
            <person name="Sharp S."/>
            <person name="Smith T.C."/>
            <person name="Stanton J.D."/>
            <person name="Ullery H.E."/>
            <person name="Wilson R.J."/>
            <person name="Serrano M.G."/>
            <person name="Buck G."/>
            <person name="Lee V."/>
            <person name="Wang Y."/>
            <person name="Carvalho R."/>
            <person name="Voegtly L."/>
            <person name="Shi R."/>
            <person name="Duckworth R."/>
            <person name="Johnson A."/>
            <person name="Loviza R."/>
            <person name="Walstead R."/>
            <person name="Shah Z."/>
            <person name="Kiflezghi M."/>
            <person name="Wade K."/>
            <person name="Ball S.L."/>
            <person name="Bradley K.W."/>
            <person name="Asai D.J."/>
            <person name="Bowman C.A."/>
            <person name="Russell D.A."/>
            <person name="Pope W.H."/>
            <person name="Jacobs-Sera D."/>
            <person name="Hendrix R.W."/>
            <person name="Hatfull G.F."/>
        </authorList>
    </citation>
    <scope>NUCLEOTIDE SEQUENCE [LARGE SCALE GENOMIC DNA]</scope>
    <source>
        <strain evidence="3 4">DSM 27710</strain>
    </source>
</reference>
<organism evidence="3 4">
    <name type="scientific">Vulgatibacter incomptus</name>
    <dbReference type="NCBI Taxonomy" id="1391653"/>
    <lineage>
        <taxon>Bacteria</taxon>
        <taxon>Pseudomonadati</taxon>
        <taxon>Myxococcota</taxon>
        <taxon>Myxococcia</taxon>
        <taxon>Myxococcales</taxon>
        <taxon>Cystobacterineae</taxon>
        <taxon>Vulgatibacteraceae</taxon>
        <taxon>Vulgatibacter</taxon>
    </lineage>
</organism>
<feature type="domain" description="HTH luxR-type" evidence="2">
    <location>
        <begin position="272"/>
        <end position="329"/>
    </location>
</feature>
<protein>
    <recommendedName>
        <fullName evidence="2">HTH luxR-type domain-containing protein</fullName>
    </recommendedName>
</protein>
<evidence type="ECO:0000313" key="3">
    <source>
        <dbReference type="EMBL" id="AKU90194.1"/>
    </source>
</evidence>
<evidence type="ECO:0000256" key="1">
    <source>
        <dbReference type="SAM" id="MobiDB-lite"/>
    </source>
</evidence>
<dbReference type="InterPro" id="IPR016032">
    <property type="entry name" value="Sig_transdc_resp-reg_C-effctor"/>
</dbReference>
<dbReference type="Proteomes" id="UP000055590">
    <property type="component" value="Chromosome"/>
</dbReference>
<evidence type="ECO:0000259" key="2">
    <source>
        <dbReference type="SMART" id="SM00421"/>
    </source>
</evidence>
<dbReference type="InterPro" id="IPR000792">
    <property type="entry name" value="Tscrpt_reg_LuxR_C"/>
</dbReference>
<feature type="region of interest" description="Disordered" evidence="1">
    <location>
        <begin position="328"/>
        <end position="347"/>
    </location>
</feature>
<name>A0A0K1PAQ1_9BACT</name>
<dbReference type="GO" id="GO:0006355">
    <property type="term" value="P:regulation of DNA-templated transcription"/>
    <property type="evidence" value="ECO:0007669"/>
    <property type="project" value="InterPro"/>
</dbReference>
<dbReference type="KEGG" id="vin:AKJ08_0581"/>
<dbReference type="RefSeq" id="WP_050724674.1">
    <property type="nucleotide sequence ID" value="NZ_CP012332.1"/>
</dbReference>
<keyword evidence="4" id="KW-1185">Reference proteome</keyword>
<dbReference type="SMART" id="SM00421">
    <property type="entry name" value="HTH_LUXR"/>
    <property type="match status" value="1"/>
</dbReference>
<dbReference type="AlphaFoldDB" id="A0A0K1PAQ1"/>
<dbReference type="InterPro" id="IPR036388">
    <property type="entry name" value="WH-like_DNA-bd_sf"/>
</dbReference>
<dbReference type="SUPFAM" id="SSF46894">
    <property type="entry name" value="C-terminal effector domain of the bipartite response regulators"/>
    <property type="match status" value="1"/>
</dbReference>
<evidence type="ECO:0000313" key="4">
    <source>
        <dbReference type="Proteomes" id="UP000055590"/>
    </source>
</evidence>
<dbReference type="GO" id="GO:0003677">
    <property type="term" value="F:DNA binding"/>
    <property type="evidence" value="ECO:0007669"/>
    <property type="project" value="InterPro"/>
</dbReference>